<proteinExistence type="predicted"/>
<sequence length="256" mass="29344">MILKNFLKIASICLISFLFIFWEFFKAHCQKTGISVKASKTRKYFLPINDPPITDKGIQQAKEVGKRLQDEQIDYIFCSPFVRCLQTATAIVRELKTNAKLKLFVEPGFCETFCVTQFPPGCLTAKELVSNYELIDPEYEHFLKEFLPEDDEYVCELRIRKTIESILEKYSGNILIISHGSPIAAIHTVLGRKYRYVGYCGISKFVVTPTSESSPTNRENKNGPNDIHSKYHFKCSLAGDYSHLSDHTNLHTRELL</sequence>
<evidence type="ECO:0000313" key="1">
    <source>
        <dbReference type="Proteomes" id="UP000887580"/>
    </source>
</evidence>
<accession>A0AC35FC03</accession>
<organism evidence="1 2">
    <name type="scientific">Panagrolaimus sp. PS1159</name>
    <dbReference type="NCBI Taxonomy" id="55785"/>
    <lineage>
        <taxon>Eukaryota</taxon>
        <taxon>Metazoa</taxon>
        <taxon>Ecdysozoa</taxon>
        <taxon>Nematoda</taxon>
        <taxon>Chromadorea</taxon>
        <taxon>Rhabditida</taxon>
        <taxon>Tylenchina</taxon>
        <taxon>Panagrolaimomorpha</taxon>
        <taxon>Panagrolaimoidea</taxon>
        <taxon>Panagrolaimidae</taxon>
        <taxon>Panagrolaimus</taxon>
    </lineage>
</organism>
<dbReference type="Proteomes" id="UP000887580">
    <property type="component" value="Unplaced"/>
</dbReference>
<reference evidence="2" key="1">
    <citation type="submission" date="2022-11" db="UniProtKB">
        <authorList>
            <consortium name="WormBaseParasite"/>
        </authorList>
    </citation>
    <scope>IDENTIFICATION</scope>
</reference>
<dbReference type="WBParaSite" id="PS1159_v2.g15963.t1">
    <property type="protein sequence ID" value="PS1159_v2.g15963.t1"/>
    <property type="gene ID" value="PS1159_v2.g15963"/>
</dbReference>
<evidence type="ECO:0000313" key="2">
    <source>
        <dbReference type="WBParaSite" id="PS1159_v2.g15963.t1"/>
    </source>
</evidence>
<protein>
    <submittedName>
        <fullName evidence="2">Phosphoglycerate mutase</fullName>
    </submittedName>
</protein>
<name>A0AC35FC03_9BILA</name>